<gene>
    <name evidence="2" type="ORF">DX912_11900</name>
</gene>
<feature type="domain" description="Chorismatase FkbO/Hyg5-like N-terminal" evidence="1">
    <location>
        <begin position="58"/>
        <end position="189"/>
    </location>
</feature>
<dbReference type="Proteomes" id="UP000256829">
    <property type="component" value="Unassembled WGS sequence"/>
</dbReference>
<keyword evidence="3" id="KW-1185">Reference proteome</keyword>
<dbReference type="InterPro" id="IPR035959">
    <property type="entry name" value="RutC-like_sf"/>
</dbReference>
<proteinExistence type="predicted"/>
<evidence type="ECO:0000313" key="3">
    <source>
        <dbReference type="Proteomes" id="UP000256829"/>
    </source>
</evidence>
<dbReference type="InterPro" id="IPR049368">
    <property type="entry name" value="FkbO_Hyg5-like_N"/>
</dbReference>
<name>A0A3D8VC37_9GAMM</name>
<organism evidence="2 3">
    <name type="scientific">Lysobacter soli</name>
    <dbReference type="NCBI Taxonomy" id="453783"/>
    <lineage>
        <taxon>Bacteria</taxon>
        <taxon>Pseudomonadati</taxon>
        <taxon>Pseudomonadota</taxon>
        <taxon>Gammaproteobacteria</taxon>
        <taxon>Lysobacterales</taxon>
        <taxon>Lysobacteraceae</taxon>
        <taxon>Lysobacter</taxon>
    </lineage>
</organism>
<dbReference type="AlphaFoldDB" id="A0A3D8VC37"/>
<dbReference type="RefSeq" id="WP_115842730.1">
    <property type="nucleotide sequence ID" value="NZ_QTJR01000007.1"/>
</dbReference>
<dbReference type="EMBL" id="QTJR01000007">
    <property type="protein sequence ID" value="RDY66809.1"/>
    <property type="molecule type" value="Genomic_DNA"/>
</dbReference>
<evidence type="ECO:0000259" key="1">
    <source>
        <dbReference type="Pfam" id="PF21168"/>
    </source>
</evidence>
<dbReference type="Gene3D" id="3.30.1330.40">
    <property type="entry name" value="RutC-like"/>
    <property type="match status" value="1"/>
</dbReference>
<dbReference type="SUPFAM" id="SSF55298">
    <property type="entry name" value="YjgF-like"/>
    <property type="match status" value="1"/>
</dbReference>
<sequence length="335" mass="36860">MPFHEPRWSVEYVHDTPESVLAQSDVLAVIAFGAKAPHVDDPRYLRVALEPHGDTPLEVWRAGGAVQCGRDGDVAWADDGALLFGAIELDEGEADPTGRVSDIEATADRLYRRLMEFVQQRGTPHLLRVWNYLDGITVGEGDMERYRQFCVGRARGLGEVDPHTLPAATAIGQVNPDGAPRRLQVYWLASRVPGTPLENPRQISAYRYPRQYGPQPPSFARAMLPPAGSAMPLMLSGTAAIVGHESQHADSVATQLDETLANFDSLIAAARAQWPSLPTRFGAYSPLKVYVRDRDELDVVARALETRLPPEVPRVVLHAAVCRRELRVEIDGVHG</sequence>
<protein>
    <submittedName>
        <fullName evidence="2">Pteridine-dependent deoxygenase</fullName>
    </submittedName>
</protein>
<reference evidence="2 3" key="1">
    <citation type="submission" date="2018-08" db="EMBL/GenBank/DDBJ databases">
        <title>Lysobacter soli KCTC 22011, whole genome shotgun sequence.</title>
        <authorList>
            <person name="Zhang X."/>
            <person name="Feng G."/>
            <person name="Zhu H."/>
        </authorList>
    </citation>
    <scope>NUCLEOTIDE SEQUENCE [LARGE SCALE GENOMIC DNA]</scope>
    <source>
        <strain evidence="2 3">KCTC 22011</strain>
    </source>
</reference>
<evidence type="ECO:0000313" key="2">
    <source>
        <dbReference type="EMBL" id="RDY66809.1"/>
    </source>
</evidence>
<comment type="caution">
    <text evidence="2">The sequence shown here is derived from an EMBL/GenBank/DDBJ whole genome shotgun (WGS) entry which is preliminary data.</text>
</comment>
<dbReference type="Pfam" id="PF21168">
    <property type="entry name" value="FkbO_Hyg5-like_N"/>
    <property type="match status" value="1"/>
</dbReference>
<accession>A0A3D8VC37</accession>